<dbReference type="GO" id="GO:0061599">
    <property type="term" value="F:molybdopterin molybdotransferase activity"/>
    <property type="evidence" value="ECO:0007669"/>
    <property type="project" value="UniProtKB-UniRule"/>
</dbReference>
<protein>
    <recommendedName>
        <fullName evidence="6">Molybdopterin molybdenumtransferase</fullName>
        <ecNumber evidence="6">2.10.1.1</ecNumber>
    </recommendedName>
</protein>
<dbReference type="Gene3D" id="3.40.980.10">
    <property type="entry name" value="MoaB/Mog-like domain"/>
    <property type="match status" value="1"/>
</dbReference>
<sequence>MAEASFRPTGATVILLPVPEAQARLLALTTERPVIEVPLREAAGRWAARDITARRTQPSSDLSAMDGYAIRFADMPGPWTVIGESAAGRPFAGQVGPGQATRIFTGAALPPGTDTVLIQEEAGRDGDQLLLTGEGPGHVGRNVRRRGLDFEQGAKLIAAGQRLTPARIAVAATGGHGHLPVRPRVRVAIAATGDELVPPGSDDGFALPESNGVMLAAMLANLPVEIIDLGILPDNLNALRDAFAGVEADLLVTTGGASVGDHDLVQPALKAAGGSIDFWRIALRPGKPMMAGRLGETVVLSLPGNPVSAFVTATLFVRPLIAHLAGAATPFPTPIPAILGEDLPANGPRIDYLRAAMIDGRVYAAAIQDSSMLLTLARSTCLIIRPPHAAAARAGDSAEILMLA</sequence>
<comment type="catalytic activity">
    <reaction evidence="5">
        <text>adenylyl-molybdopterin + molybdate = Mo-molybdopterin + AMP + H(+)</text>
        <dbReference type="Rhea" id="RHEA:35047"/>
        <dbReference type="ChEBI" id="CHEBI:15378"/>
        <dbReference type="ChEBI" id="CHEBI:36264"/>
        <dbReference type="ChEBI" id="CHEBI:62727"/>
        <dbReference type="ChEBI" id="CHEBI:71302"/>
        <dbReference type="ChEBI" id="CHEBI:456215"/>
        <dbReference type="EC" id="2.10.1.1"/>
    </reaction>
</comment>
<gene>
    <name evidence="8" type="ORF">NS319_09375</name>
</gene>
<dbReference type="PATRIC" id="fig|33051.3.peg.3043"/>
<comment type="pathway">
    <text evidence="2 6">Cofactor biosynthesis; molybdopterin biosynthesis.</text>
</comment>
<comment type="function">
    <text evidence="1 6">Catalyzes the insertion of molybdate into adenylated molybdopterin with the concomitant release of AMP.</text>
</comment>
<dbReference type="PANTHER" id="PTHR10192:SF5">
    <property type="entry name" value="GEPHYRIN"/>
    <property type="match status" value="1"/>
</dbReference>
<keyword evidence="6" id="KW-0479">Metal-binding</keyword>
<proteinExistence type="inferred from homology"/>
<dbReference type="NCBIfam" id="NF045515">
    <property type="entry name" value="Glp_gephyrin"/>
    <property type="match status" value="1"/>
</dbReference>
<evidence type="ECO:0000256" key="3">
    <source>
        <dbReference type="ARBA" id="ARBA00010763"/>
    </source>
</evidence>
<evidence type="ECO:0000313" key="8">
    <source>
        <dbReference type="EMBL" id="KTT69848.1"/>
    </source>
</evidence>
<comment type="similarity">
    <text evidence="3 6">Belongs to the MoeA family.</text>
</comment>
<dbReference type="SUPFAM" id="SSF63882">
    <property type="entry name" value="MoeA N-terminal region -like"/>
    <property type="match status" value="1"/>
</dbReference>
<dbReference type="Pfam" id="PF00994">
    <property type="entry name" value="MoCF_biosynth"/>
    <property type="match status" value="1"/>
</dbReference>
<dbReference type="SUPFAM" id="SSF63867">
    <property type="entry name" value="MoeA C-terminal domain-like"/>
    <property type="match status" value="1"/>
</dbReference>
<dbReference type="Pfam" id="PF03454">
    <property type="entry name" value="MoeA_C"/>
    <property type="match status" value="1"/>
</dbReference>
<dbReference type="InterPro" id="IPR036688">
    <property type="entry name" value="MoeA_C_domain_IV_sf"/>
</dbReference>
<dbReference type="GO" id="GO:0006777">
    <property type="term" value="P:Mo-molybdopterin cofactor biosynthetic process"/>
    <property type="evidence" value="ECO:0007669"/>
    <property type="project" value="UniProtKB-UniRule"/>
</dbReference>
<evidence type="ECO:0000256" key="2">
    <source>
        <dbReference type="ARBA" id="ARBA00005046"/>
    </source>
</evidence>
<keyword evidence="6" id="KW-0808">Transferase</keyword>
<dbReference type="UniPathway" id="UPA00344"/>
<evidence type="ECO:0000256" key="6">
    <source>
        <dbReference type="RuleBase" id="RU365090"/>
    </source>
</evidence>
<keyword evidence="6" id="KW-0460">Magnesium</keyword>
<dbReference type="InterPro" id="IPR005110">
    <property type="entry name" value="MoeA_linker/N"/>
</dbReference>
<accession>A0A147HY76</accession>
<dbReference type="Gene3D" id="2.40.340.10">
    <property type="entry name" value="MoeA, C-terminal, domain IV"/>
    <property type="match status" value="1"/>
</dbReference>
<dbReference type="GO" id="GO:0005829">
    <property type="term" value="C:cytosol"/>
    <property type="evidence" value="ECO:0007669"/>
    <property type="project" value="TreeGrafter"/>
</dbReference>
<organism evidence="8 9">
    <name type="scientific">Sphingomonas sanguinis</name>
    <dbReference type="NCBI Taxonomy" id="33051"/>
    <lineage>
        <taxon>Bacteria</taxon>
        <taxon>Pseudomonadati</taxon>
        <taxon>Pseudomonadota</taxon>
        <taxon>Alphaproteobacteria</taxon>
        <taxon>Sphingomonadales</taxon>
        <taxon>Sphingomonadaceae</taxon>
        <taxon>Sphingomonas</taxon>
    </lineage>
</organism>
<comment type="cofactor">
    <cofactor evidence="6">
        <name>Mg(2+)</name>
        <dbReference type="ChEBI" id="CHEBI:18420"/>
    </cofactor>
</comment>
<dbReference type="STRING" id="33051.SB4_02920"/>
<dbReference type="GO" id="GO:0046872">
    <property type="term" value="F:metal ion binding"/>
    <property type="evidence" value="ECO:0007669"/>
    <property type="project" value="UniProtKB-UniRule"/>
</dbReference>
<dbReference type="InterPro" id="IPR005111">
    <property type="entry name" value="MoeA_C_domain_IV"/>
</dbReference>
<dbReference type="PANTHER" id="PTHR10192">
    <property type="entry name" value="MOLYBDOPTERIN BIOSYNTHESIS PROTEIN"/>
    <property type="match status" value="1"/>
</dbReference>
<evidence type="ECO:0000313" key="9">
    <source>
        <dbReference type="Proteomes" id="UP000072867"/>
    </source>
</evidence>
<dbReference type="EC" id="2.10.1.1" evidence="6"/>
<reference evidence="8 9" key="1">
    <citation type="journal article" date="2016" name="Front. Microbiol.">
        <title>Genomic Resource of Rice Seed Associated Bacteria.</title>
        <authorList>
            <person name="Midha S."/>
            <person name="Bansal K."/>
            <person name="Sharma S."/>
            <person name="Kumar N."/>
            <person name="Patil P.P."/>
            <person name="Chaudhry V."/>
            <person name="Patil P.B."/>
        </authorList>
    </citation>
    <scope>NUCLEOTIDE SEQUENCE [LARGE SCALE GENOMIC DNA]</scope>
    <source>
        <strain evidence="8 9">NS319</strain>
    </source>
</reference>
<feature type="domain" description="MoaB/Mog" evidence="7">
    <location>
        <begin position="188"/>
        <end position="323"/>
    </location>
</feature>
<dbReference type="InterPro" id="IPR036135">
    <property type="entry name" value="MoeA_linker/N_sf"/>
</dbReference>
<dbReference type="Pfam" id="PF03453">
    <property type="entry name" value="MoeA_N"/>
    <property type="match status" value="1"/>
</dbReference>
<dbReference type="CDD" id="cd00887">
    <property type="entry name" value="MoeA"/>
    <property type="match status" value="1"/>
</dbReference>
<name>A0A147HY76_9SPHN</name>
<dbReference type="InterPro" id="IPR001453">
    <property type="entry name" value="MoaB/Mog_dom"/>
</dbReference>
<dbReference type="SUPFAM" id="SSF53218">
    <property type="entry name" value="Molybdenum cofactor biosynthesis proteins"/>
    <property type="match status" value="1"/>
</dbReference>
<evidence type="ECO:0000256" key="5">
    <source>
        <dbReference type="ARBA" id="ARBA00047317"/>
    </source>
</evidence>
<dbReference type="Gene3D" id="3.90.105.10">
    <property type="entry name" value="Molybdopterin biosynthesis moea protein, domain 2"/>
    <property type="match status" value="1"/>
</dbReference>
<dbReference type="Proteomes" id="UP000072867">
    <property type="component" value="Unassembled WGS sequence"/>
</dbReference>
<dbReference type="InterPro" id="IPR036425">
    <property type="entry name" value="MoaB/Mog-like_dom_sf"/>
</dbReference>
<keyword evidence="6" id="KW-0500">Molybdenum</keyword>
<dbReference type="EMBL" id="LDTD01000060">
    <property type="protein sequence ID" value="KTT69848.1"/>
    <property type="molecule type" value="Genomic_DNA"/>
</dbReference>
<evidence type="ECO:0000259" key="7">
    <source>
        <dbReference type="SMART" id="SM00852"/>
    </source>
</evidence>
<keyword evidence="4 6" id="KW-0501">Molybdenum cofactor biosynthesis</keyword>
<evidence type="ECO:0000256" key="1">
    <source>
        <dbReference type="ARBA" id="ARBA00002901"/>
    </source>
</evidence>
<dbReference type="AlphaFoldDB" id="A0A147HY76"/>
<dbReference type="InterPro" id="IPR038987">
    <property type="entry name" value="MoeA-like"/>
</dbReference>
<dbReference type="SMART" id="SM00852">
    <property type="entry name" value="MoCF_biosynth"/>
    <property type="match status" value="1"/>
</dbReference>
<dbReference type="Gene3D" id="2.170.190.11">
    <property type="entry name" value="Molybdopterin biosynthesis moea protein, domain 3"/>
    <property type="match status" value="1"/>
</dbReference>
<evidence type="ECO:0000256" key="4">
    <source>
        <dbReference type="ARBA" id="ARBA00023150"/>
    </source>
</evidence>
<comment type="caution">
    <text evidence="8">The sequence shown here is derived from an EMBL/GenBank/DDBJ whole genome shotgun (WGS) entry which is preliminary data.</text>
</comment>